<organism evidence="2 3">
    <name type="scientific">Pyrus ussuriensis x Pyrus communis</name>
    <dbReference type="NCBI Taxonomy" id="2448454"/>
    <lineage>
        <taxon>Eukaryota</taxon>
        <taxon>Viridiplantae</taxon>
        <taxon>Streptophyta</taxon>
        <taxon>Embryophyta</taxon>
        <taxon>Tracheophyta</taxon>
        <taxon>Spermatophyta</taxon>
        <taxon>Magnoliopsida</taxon>
        <taxon>eudicotyledons</taxon>
        <taxon>Gunneridae</taxon>
        <taxon>Pentapetalae</taxon>
        <taxon>rosids</taxon>
        <taxon>fabids</taxon>
        <taxon>Rosales</taxon>
        <taxon>Rosaceae</taxon>
        <taxon>Amygdaloideae</taxon>
        <taxon>Maleae</taxon>
        <taxon>Pyrus</taxon>
    </lineage>
</organism>
<feature type="region of interest" description="Disordered" evidence="1">
    <location>
        <begin position="1"/>
        <end position="36"/>
    </location>
</feature>
<evidence type="ECO:0000256" key="1">
    <source>
        <dbReference type="SAM" id="MobiDB-lite"/>
    </source>
</evidence>
<comment type="caution">
    <text evidence="2">The sequence shown here is derived from an EMBL/GenBank/DDBJ whole genome shotgun (WGS) entry which is preliminary data.</text>
</comment>
<evidence type="ECO:0000313" key="3">
    <source>
        <dbReference type="Proteomes" id="UP000327157"/>
    </source>
</evidence>
<sequence>MYEVSSRSTRHTCRSPEEANAINDIDPQAEDRENQSSAFAQIQWILGTLKEEFMKKKKMENCQRKHGTSCLTGGADITSGPTHRFDPWISNLASTHHLTQN</sequence>
<reference evidence="2 3" key="3">
    <citation type="submission" date="2019-11" db="EMBL/GenBank/DDBJ databases">
        <title>A de novo genome assembly of a pear dwarfing rootstock.</title>
        <authorList>
            <person name="Wang F."/>
            <person name="Wang J."/>
            <person name="Li S."/>
            <person name="Zhang Y."/>
            <person name="Fang M."/>
            <person name="Ma L."/>
            <person name="Zhao Y."/>
            <person name="Jiang S."/>
        </authorList>
    </citation>
    <scope>NUCLEOTIDE SEQUENCE [LARGE SCALE GENOMIC DNA]</scope>
    <source>
        <strain evidence="2">S2</strain>
        <tissue evidence="2">Leaf</tissue>
    </source>
</reference>
<keyword evidence="3" id="KW-1185">Reference proteome</keyword>
<gene>
    <name evidence="2" type="ORF">D8674_002339</name>
</gene>
<evidence type="ECO:0000313" key="2">
    <source>
        <dbReference type="EMBL" id="KAB2601334.1"/>
    </source>
</evidence>
<reference evidence="3" key="2">
    <citation type="submission" date="2019-10" db="EMBL/GenBank/DDBJ databases">
        <title>A de novo genome assembly of a pear dwarfing rootstock.</title>
        <authorList>
            <person name="Wang F."/>
            <person name="Wang J."/>
            <person name="Li S."/>
            <person name="Zhang Y."/>
            <person name="Fang M."/>
            <person name="Ma L."/>
            <person name="Zhao Y."/>
            <person name="Jiang S."/>
        </authorList>
    </citation>
    <scope>NUCLEOTIDE SEQUENCE [LARGE SCALE GENOMIC DNA]</scope>
</reference>
<name>A0A5N5FST7_9ROSA</name>
<dbReference type="EMBL" id="SMOL01000695">
    <property type="protein sequence ID" value="KAB2601334.1"/>
    <property type="molecule type" value="Genomic_DNA"/>
</dbReference>
<dbReference type="AlphaFoldDB" id="A0A5N5FST7"/>
<proteinExistence type="predicted"/>
<dbReference type="OrthoDB" id="10056939at2759"/>
<reference evidence="2 3" key="1">
    <citation type="submission" date="2019-09" db="EMBL/GenBank/DDBJ databases">
        <authorList>
            <person name="Ou C."/>
        </authorList>
    </citation>
    <scope>NUCLEOTIDE SEQUENCE [LARGE SCALE GENOMIC DNA]</scope>
    <source>
        <strain evidence="2">S2</strain>
        <tissue evidence="2">Leaf</tissue>
    </source>
</reference>
<dbReference type="Proteomes" id="UP000327157">
    <property type="component" value="Chromosome 10"/>
</dbReference>
<protein>
    <submittedName>
        <fullName evidence="2">Uncharacterized protein</fullName>
    </submittedName>
</protein>
<accession>A0A5N5FST7</accession>